<dbReference type="InterPro" id="IPR011012">
    <property type="entry name" value="Longin-like_dom_sf"/>
</dbReference>
<protein>
    <recommendedName>
        <fullName evidence="5">Longin domain-containing protein</fullName>
    </recommendedName>
</protein>
<dbReference type="InterPro" id="IPR010908">
    <property type="entry name" value="Longin_dom"/>
</dbReference>
<evidence type="ECO:0000313" key="6">
    <source>
        <dbReference type="EMBL" id="KAJ4954704.1"/>
    </source>
</evidence>
<name>A0A9Q0GW57_9MAGN</name>
<dbReference type="GO" id="GO:0016020">
    <property type="term" value="C:membrane"/>
    <property type="evidence" value="ECO:0007669"/>
    <property type="project" value="UniProtKB-SubCell"/>
</dbReference>
<keyword evidence="3 4" id="KW-0472">Membrane</keyword>
<gene>
    <name evidence="6" type="ORF">NE237_011487</name>
</gene>
<accession>A0A9Q0GW57</accession>
<evidence type="ECO:0000256" key="1">
    <source>
        <dbReference type="ARBA" id="ARBA00004370"/>
    </source>
</evidence>
<dbReference type="PANTHER" id="PTHR47461:SF3">
    <property type="entry name" value="PHYTOLONGIN PHYL2.2"/>
    <property type="match status" value="1"/>
</dbReference>
<keyword evidence="7" id="KW-1185">Reference proteome</keyword>
<sequence length="260" mass="29595">MISNPDLILYACVSKGTTVLAEVSTGNKELKTLALECLKKTPSLHAMFSHTVGKKIYSFLMEDPFVYFAIVDEELGKPEGLGFLKCVKDAFKVVLHNRRLKNFDNLTNDYFHGELTPIFNKLLTTSGERYVFPPPPPPSLISRDSSVDSRSGFIVGRIPSIERPSNYSQKKNSKKRELEEMNTGSRDIPIENMVRVHEDGPEFSVPLHKNGLHSGNVVRRQTQKMWRRYVLTALLMDIMVCCVLLGVWLWVCRGFKCLRE</sequence>
<proteinExistence type="inferred from homology"/>
<dbReference type="PANTHER" id="PTHR47461">
    <property type="entry name" value="PHYTOLONGIN PHYL1.2"/>
    <property type="match status" value="1"/>
</dbReference>
<evidence type="ECO:0000259" key="5">
    <source>
        <dbReference type="PROSITE" id="PS50859"/>
    </source>
</evidence>
<dbReference type="OrthoDB" id="1918034at2759"/>
<dbReference type="InterPro" id="IPR044783">
    <property type="entry name" value="PHYL"/>
</dbReference>
<evidence type="ECO:0000256" key="3">
    <source>
        <dbReference type="ARBA" id="ARBA00023136"/>
    </source>
</evidence>
<keyword evidence="4" id="KW-0812">Transmembrane</keyword>
<comment type="similarity">
    <text evidence="2">Belongs to the synaptobrevin family.</text>
</comment>
<dbReference type="Proteomes" id="UP001141806">
    <property type="component" value="Unassembled WGS sequence"/>
</dbReference>
<evidence type="ECO:0000256" key="2">
    <source>
        <dbReference type="ARBA" id="ARBA00008025"/>
    </source>
</evidence>
<comment type="subcellular location">
    <subcellularLocation>
        <location evidence="1">Membrane</location>
    </subcellularLocation>
</comment>
<dbReference type="AlphaFoldDB" id="A0A9Q0GW57"/>
<feature type="transmembrane region" description="Helical" evidence="4">
    <location>
        <begin position="229"/>
        <end position="251"/>
    </location>
</feature>
<keyword evidence="4" id="KW-1133">Transmembrane helix</keyword>
<feature type="domain" description="Longin" evidence="5">
    <location>
        <begin position="7"/>
        <end position="91"/>
    </location>
</feature>
<organism evidence="6 7">
    <name type="scientific">Protea cynaroides</name>
    <dbReference type="NCBI Taxonomy" id="273540"/>
    <lineage>
        <taxon>Eukaryota</taxon>
        <taxon>Viridiplantae</taxon>
        <taxon>Streptophyta</taxon>
        <taxon>Embryophyta</taxon>
        <taxon>Tracheophyta</taxon>
        <taxon>Spermatophyta</taxon>
        <taxon>Magnoliopsida</taxon>
        <taxon>Proteales</taxon>
        <taxon>Proteaceae</taxon>
        <taxon>Protea</taxon>
    </lineage>
</organism>
<dbReference type="Gene3D" id="3.30.450.50">
    <property type="entry name" value="Longin domain"/>
    <property type="match status" value="1"/>
</dbReference>
<dbReference type="EMBL" id="JAMYWD010000011">
    <property type="protein sequence ID" value="KAJ4954704.1"/>
    <property type="molecule type" value="Genomic_DNA"/>
</dbReference>
<evidence type="ECO:0000256" key="4">
    <source>
        <dbReference type="SAM" id="Phobius"/>
    </source>
</evidence>
<dbReference type="CDD" id="cd14824">
    <property type="entry name" value="Longin"/>
    <property type="match status" value="1"/>
</dbReference>
<dbReference type="SUPFAM" id="SSF64356">
    <property type="entry name" value="SNARE-like"/>
    <property type="match status" value="1"/>
</dbReference>
<dbReference type="PROSITE" id="PS50859">
    <property type="entry name" value="LONGIN"/>
    <property type="match status" value="1"/>
</dbReference>
<reference evidence="6" key="1">
    <citation type="journal article" date="2023" name="Plant J.">
        <title>The genome of the king protea, Protea cynaroides.</title>
        <authorList>
            <person name="Chang J."/>
            <person name="Duong T.A."/>
            <person name="Schoeman C."/>
            <person name="Ma X."/>
            <person name="Roodt D."/>
            <person name="Barker N."/>
            <person name="Li Z."/>
            <person name="Van de Peer Y."/>
            <person name="Mizrachi E."/>
        </authorList>
    </citation>
    <scope>NUCLEOTIDE SEQUENCE</scope>
    <source>
        <tissue evidence="6">Young leaves</tissue>
    </source>
</reference>
<comment type="caution">
    <text evidence="6">The sequence shown here is derived from an EMBL/GenBank/DDBJ whole genome shotgun (WGS) entry which is preliminary data.</text>
</comment>
<evidence type="ECO:0000313" key="7">
    <source>
        <dbReference type="Proteomes" id="UP001141806"/>
    </source>
</evidence>